<dbReference type="Proteomes" id="UP001595826">
    <property type="component" value="Unassembled WGS sequence"/>
</dbReference>
<evidence type="ECO:0008006" key="3">
    <source>
        <dbReference type="Google" id="ProtNLM"/>
    </source>
</evidence>
<gene>
    <name evidence="1" type="ORF">ACFOWD_11550</name>
</gene>
<keyword evidence="2" id="KW-1185">Reference proteome</keyword>
<comment type="caution">
    <text evidence="1">The sequence shown here is derived from an EMBL/GenBank/DDBJ whole genome shotgun (WGS) entry which is preliminary data.</text>
</comment>
<name>A0ABV8RCA1_9FLAO</name>
<reference evidence="2" key="1">
    <citation type="journal article" date="2019" name="Int. J. Syst. Evol. Microbiol.">
        <title>The Global Catalogue of Microorganisms (GCM) 10K type strain sequencing project: providing services to taxonomists for standard genome sequencing and annotation.</title>
        <authorList>
            <consortium name="The Broad Institute Genomics Platform"/>
            <consortium name="The Broad Institute Genome Sequencing Center for Infectious Disease"/>
            <person name="Wu L."/>
            <person name="Ma J."/>
        </authorList>
    </citation>
    <scope>NUCLEOTIDE SEQUENCE [LARGE SCALE GENOMIC DNA]</scope>
    <source>
        <strain evidence="2">CECT 8655</strain>
    </source>
</reference>
<evidence type="ECO:0000313" key="2">
    <source>
        <dbReference type="Proteomes" id="UP001595826"/>
    </source>
</evidence>
<proteinExistence type="predicted"/>
<sequence>MGVIIVFSEVTTDLDLLKIKNFIKKTNCKVCLVNNGTNKEVQLEINELEHLYNNVLTLNIKKSKNINTVVKLGTRLLNSIFDFSLIVFLDSTDANKLDQLFEKLTNIKTDKEKYTPISTRSKREIFSQVFSIKELYSKII</sequence>
<evidence type="ECO:0000313" key="1">
    <source>
        <dbReference type="EMBL" id="MFC4269543.1"/>
    </source>
</evidence>
<accession>A0ABV8RCA1</accession>
<dbReference type="RefSeq" id="WP_298994794.1">
    <property type="nucleotide sequence ID" value="NZ_JBHSCY010000002.1"/>
</dbReference>
<protein>
    <recommendedName>
        <fullName evidence="3">Glycosyltransferase 2-like domain-containing protein</fullName>
    </recommendedName>
</protein>
<organism evidence="1 2">
    <name type="scientific">Polaribacter marinivivus</name>
    <dbReference type="NCBI Taxonomy" id="1524260"/>
    <lineage>
        <taxon>Bacteria</taxon>
        <taxon>Pseudomonadati</taxon>
        <taxon>Bacteroidota</taxon>
        <taxon>Flavobacteriia</taxon>
        <taxon>Flavobacteriales</taxon>
        <taxon>Flavobacteriaceae</taxon>
    </lineage>
</organism>
<dbReference type="EMBL" id="JBHSCY010000002">
    <property type="protein sequence ID" value="MFC4269543.1"/>
    <property type="molecule type" value="Genomic_DNA"/>
</dbReference>